<name>A0ABQ8L159_LABRO</name>
<protein>
    <submittedName>
        <fullName evidence="2">Glutamate--tRNA ligase</fullName>
    </submittedName>
</protein>
<evidence type="ECO:0000313" key="3">
    <source>
        <dbReference type="Proteomes" id="UP000830375"/>
    </source>
</evidence>
<proteinExistence type="predicted"/>
<dbReference type="Proteomes" id="UP000830375">
    <property type="component" value="Unassembled WGS sequence"/>
</dbReference>
<keyword evidence="3" id="KW-1185">Reference proteome</keyword>
<evidence type="ECO:0000256" key="1">
    <source>
        <dbReference type="SAM" id="MobiDB-lite"/>
    </source>
</evidence>
<dbReference type="EMBL" id="JACTAM010002510">
    <property type="protein sequence ID" value="KAI2644463.1"/>
    <property type="molecule type" value="Genomic_DNA"/>
</dbReference>
<feature type="compositionally biased region" description="Acidic residues" evidence="1">
    <location>
        <begin position="14"/>
        <end position="25"/>
    </location>
</feature>
<accession>A0ABQ8L159</accession>
<evidence type="ECO:0000313" key="2">
    <source>
        <dbReference type="EMBL" id="KAI2644463.1"/>
    </source>
</evidence>
<reference evidence="2 3" key="1">
    <citation type="submission" date="2022-01" db="EMBL/GenBank/DDBJ databases">
        <title>A high-quality chromosome-level genome assembly of rohu carp, Labeo rohita.</title>
        <authorList>
            <person name="Arick M.A. II"/>
            <person name="Hsu C.-Y."/>
            <person name="Magbanua Z."/>
            <person name="Pechanova O."/>
            <person name="Grover C."/>
            <person name="Miller E."/>
            <person name="Thrash A."/>
            <person name="Ezzel L."/>
            <person name="Alam S."/>
            <person name="Benzie J."/>
            <person name="Hamilton M."/>
            <person name="Karsi A."/>
            <person name="Lawrence M.L."/>
            <person name="Peterson D.G."/>
        </authorList>
    </citation>
    <scope>NUCLEOTIDE SEQUENCE [LARGE SCALE GENOMIC DNA]</scope>
    <source>
        <strain evidence="3">BAU-BD-2019</strain>
        <tissue evidence="2">Blood</tissue>
    </source>
</reference>
<organism evidence="2 3">
    <name type="scientific">Labeo rohita</name>
    <name type="common">Indian major carp</name>
    <name type="synonym">Cyprinus rohita</name>
    <dbReference type="NCBI Taxonomy" id="84645"/>
    <lineage>
        <taxon>Eukaryota</taxon>
        <taxon>Metazoa</taxon>
        <taxon>Chordata</taxon>
        <taxon>Craniata</taxon>
        <taxon>Vertebrata</taxon>
        <taxon>Euteleostomi</taxon>
        <taxon>Actinopterygii</taxon>
        <taxon>Neopterygii</taxon>
        <taxon>Teleostei</taxon>
        <taxon>Ostariophysi</taxon>
        <taxon>Cypriniformes</taxon>
        <taxon>Cyprinidae</taxon>
        <taxon>Labeoninae</taxon>
        <taxon>Labeonini</taxon>
        <taxon>Labeo</taxon>
    </lineage>
</organism>
<comment type="caution">
    <text evidence="2">The sequence shown here is derived from an EMBL/GenBank/DDBJ whole genome shotgun (WGS) entry which is preliminary data.</text>
</comment>
<keyword evidence="2" id="KW-0436">Ligase</keyword>
<gene>
    <name evidence="2" type="ORF">H4Q32_024568</name>
</gene>
<dbReference type="GO" id="GO:0016874">
    <property type="term" value="F:ligase activity"/>
    <property type="evidence" value="ECO:0007669"/>
    <property type="project" value="UniProtKB-KW"/>
</dbReference>
<sequence>MKKAFTPCSPNSAEPEEDDDFLDDPELWNDLPMDEEERLNVTFTFKSHHRLQCFANTLHNWLLVMVLKRPGLCDYQTLCKVLDVRGHRQTAQIKELVSILKPFADATDLTQEEKVVTISAVIPCVLSLNHLKENQIEEAQYLVNQIHSLQISLQRKFKGIFVNVKMSQPETNK</sequence>
<feature type="region of interest" description="Disordered" evidence="1">
    <location>
        <begin position="1"/>
        <end position="25"/>
    </location>
</feature>